<dbReference type="Proteomes" id="UP000799757">
    <property type="component" value="Unassembled WGS sequence"/>
</dbReference>
<feature type="region of interest" description="Disordered" evidence="1">
    <location>
        <begin position="1"/>
        <end position="29"/>
    </location>
</feature>
<dbReference type="OrthoDB" id="3800281at2759"/>
<dbReference type="EMBL" id="MU002441">
    <property type="protein sequence ID" value="KAF2786568.1"/>
    <property type="molecule type" value="Genomic_DNA"/>
</dbReference>
<protein>
    <submittedName>
        <fullName evidence="2">Uncharacterized protein</fullName>
    </submittedName>
</protein>
<sequence length="262" mass="29511">MHSWLHASTRPEPAQSVLPELISDSDSNIQRRRRQSYVLKARKTHIVHQFIEDEVESDEEDTEEEYDGQNEESEHSESGEFVELSGDNIESRAAEDLRRNSYDSRFEPGNEEYELDEFIVGDGDESDTESIGSEITIYRESGSGPGLKPRTSIITITSNRSSRKSMRSSISISQTQGTGNKKIAELFKSDNADEIVDEIMDALALFSRRCNRNREPLMLELLAATRENAAVRDALQDAVRCRLGKALPTADGTEIWVIGPER</sequence>
<evidence type="ECO:0000313" key="3">
    <source>
        <dbReference type="Proteomes" id="UP000799757"/>
    </source>
</evidence>
<keyword evidence="3" id="KW-1185">Reference proteome</keyword>
<proteinExistence type="predicted"/>
<evidence type="ECO:0000313" key="2">
    <source>
        <dbReference type="EMBL" id="KAF2786568.1"/>
    </source>
</evidence>
<organism evidence="2 3">
    <name type="scientific">Melanomma pulvis-pyrius CBS 109.77</name>
    <dbReference type="NCBI Taxonomy" id="1314802"/>
    <lineage>
        <taxon>Eukaryota</taxon>
        <taxon>Fungi</taxon>
        <taxon>Dikarya</taxon>
        <taxon>Ascomycota</taxon>
        <taxon>Pezizomycotina</taxon>
        <taxon>Dothideomycetes</taxon>
        <taxon>Pleosporomycetidae</taxon>
        <taxon>Pleosporales</taxon>
        <taxon>Melanommataceae</taxon>
        <taxon>Melanomma</taxon>
    </lineage>
</organism>
<dbReference type="AlphaFoldDB" id="A0A6A6WRL5"/>
<gene>
    <name evidence="2" type="ORF">K505DRAFT_343689</name>
</gene>
<name>A0A6A6WRL5_9PLEO</name>
<feature type="compositionally biased region" description="Acidic residues" evidence="1">
    <location>
        <begin position="52"/>
        <end position="71"/>
    </location>
</feature>
<reference evidence="2" key="1">
    <citation type="journal article" date="2020" name="Stud. Mycol.">
        <title>101 Dothideomycetes genomes: a test case for predicting lifestyles and emergence of pathogens.</title>
        <authorList>
            <person name="Haridas S."/>
            <person name="Albert R."/>
            <person name="Binder M."/>
            <person name="Bloem J."/>
            <person name="Labutti K."/>
            <person name="Salamov A."/>
            <person name="Andreopoulos B."/>
            <person name="Baker S."/>
            <person name="Barry K."/>
            <person name="Bills G."/>
            <person name="Bluhm B."/>
            <person name="Cannon C."/>
            <person name="Castanera R."/>
            <person name="Culley D."/>
            <person name="Daum C."/>
            <person name="Ezra D."/>
            <person name="Gonzalez J."/>
            <person name="Henrissat B."/>
            <person name="Kuo A."/>
            <person name="Liang C."/>
            <person name="Lipzen A."/>
            <person name="Lutzoni F."/>
            <person name="Magnuson J."/>
            <person name="Mondo S."/>
            <person name="Nolan M."/>
            <person name="Ohm R."/>
            <person name="Pangilinan J."/>
            <person name="Park H.-J."/>
            <person name="Ramirez L."/>
            <person name="Alfaro M."/>
            <person name="Sun H."/>
            <person name="Tritt A."/>
            <person name="Yoshinaga Y."/>
            <person name="Zwiers L.-H."/>
            <person name="Turgeon B."/>
            <person name="Goodwin S."/>
            <person name="Spatafora J."/>
            <person name="Crous P."/>
            <person name="Grigoriev I."/>
        </authorList>
    </citation>
    <scope>NUCLEOTIDE SEQUENCE</scope>
    <source>
        <strain evidence="2">CBS 109.77</strain>
    </source>
</reference>
<feature type="region of interest" description="Disordered" evidence="1">
    <location>
        <begin position="51"/>
        <end position="93"/>
    </location>
</feature>
<evidence type="ECO:0000256" key="1">
    <source>
        <dbReference type="SAM" id="MobiDB-lite"/>
    </source>
</evidence>
<accession>A0A6A6WRL5</accession>